<evidence type="ECO:0000313" key="8">
    <source>
        <dbReference type="Proteomes" id="UP000652847"/>
    </source>
</evidence>
<feature type="transmembrane region" description="Helical" evidence="6">
    <location>
        <begin position="216"/>
        <end position="236"/>
    </location>
</feature>
<evidence type="ECO:0000256" key="2">
    <source>
        <dbReference type="ARBA" id="ARBA00022475"/>
    </source>
</evidence>
<comment type="subcellular location">
    <subcellularLocation>
        <location evidence="1">Membrane</location>
        <topology evidence="1">Multi-pass membrane protein</topology>
    </subcellularLocation>
</comment>
<feature type="transmembrane region" description="Helical" evidence="6">
    <location>
        <begin position="93"/>
        <end position="116"/>
    </location>
</feature>
<organism evidence="7 8">
    <name type="scientific">Blautia segnis</name>
    <dbReference type="NCBI Taxonomy" id="2763030"/>
    <lineage>
        <taxon>Bacteria</taxon>
        <taxon>Bacillati</taxon>
        <taxon>Bacillota</taxon>
        <taxon>Clostridia</taxon>
        <taxon>Lachnospirales</taxon>
        <taxon>Lachnospiraceae</taxon>
        <taxon>Blautia</taxon>
    </lineage>
</organism>
<dbReference type="PANTHER" id="PTHR34857">
    <property type="entry name" value="SLL0384 PROTEIN"/>
    <property type="match status" value="1"/>
</dbReference>
<keyword evidence="4 6" id="KW-1133">Transmembrane helix</keyword>
<dbReference type="EMBL" id="JACOOT010000024">
    <property type="protein sequence ID" value="MBC5651581.1"/>
    <property type="molecule type" value="Genomic_DNA"/>
</dbReference>
<dbReference type="GO" id="GO:0005886">
    <property type="term" value="C:plasma membrane"/>
    <property type="evidence" value="ECO:0007669"/>
    <property type="project" value="UniProtKB-ARBA"/>
</dbReference>
<keyword evidence="8" id="KW-1185">Reference proteome</keyword>
<evidence type="ECO:0000256" key="4">
    <source>
        <dbReference type="ARBA" id="ARBA00022989"/>
    </source>
</evidence>
<name>A0A8I0AD40_9FIRM</name>
<sequence length="238" mass="26037">MAETTGLPFEKKAIIPIDPRTKIFLTVTVSTIMVAGGTGGIMTVIRPCLMAFPMCLLLLSKRWKSVLKFSAMYAVLFALELTVLPLLTGTWNFVLGAAIGIYTHMLPGFIMGYYLIESTTVSEFVAAMERVHIPQKIVIPLSVVFRFFPTIREEYAAIGDAMKMRGISTLRSPIKMLEYRVVPLMISIAYIGEELSAAALTRGIGAPTKRTNICNIGFGALDVIFVAASLACWIGFAI</sequence>
<keyword evidence="3 6" id="KW-0812">Transmembrane</keyword>
<keyword evidence="5 6" id="KW-0472">Membrane</keyword>
<gene>
    <name evidence="7" type="ORF">H8S54_10760</name>
</gene>
<comment type="caution">
    <text evidence="7">The sequence shown here is derived from an EMBL/GenBank/DDBJ whole genome shotgun (WGS) entry which is preliminary data.</text>
</comment>
<feature type="transmembrane region" description="Helical" evidence="6">
    <location>
        <begin position="23"/>
        <end position="45"/>
    </location>
</feature>
<protein>
    <submittedName>
        <fullName evidence="7">Energy-coupling factor transporter transmembrane protein EcfT</fullName>
    </submittedName>
</protein>
<evidence type="ECO:0000256" key="6">
    <source>
        <dbReference type="SAM" id="Phobius"/>
    </source>
</evidence>
<dbReference type="InterPro" id="IPR051611">
    <property type="entry name" value="ECF_transporter_component"/>
</dbReference>
<dbReference type="Proteomes" id="UP000652847">
    <property type="component" value="Unassembled WGS sequence"/>
</dbReference>
<dbReference type="InterPro" id="IPR003339">
    <property type="entry name" value="ABC/ECF_trnsptr_transmembrane"/>
</dbReference>
<feature type="transmembrane region" description="Helical" evidence="6">
    <location>
        <begin position="66"/>
        <end position="87"/>
    </location>
</feature>
<evidence type="ECO:0000256" key="1">
    <source>
        <dbReference type="ARBA" id="ARBA00004141"/>
    </source>
</evidence>
<proteinExistence type="predicted"/>
<dbReference type="AlphaFoldDB" id="A0A8I0AD40"/>
<accession>A0A8I0AD40</accession>
<evidence type="ECO:0000256" key="5">
    <source>
        <dbReference type="ARBA" id="ARBA00023136"/>
    </source>
</evidence>
<dbReference type="CDD" id="cd16914">
    <property type="entry name" value="EcfT"/>
    <property type="match status" value="1"/>
</dbReference>
<dbReference type="PANTHER" id="PTHR34857:SF2">
    <property type="entry name" value="SLL0384 PROTEIN"/>
    <property type="match status" value="1"/>
</dbReference>
<keyword evidence="2" id="KW-1003">Cell membrane</keyword>
<dbReference type="Pfam" id="PF02361">
    <property type="entry name" value="CbiQ"/>
    <property type="match status" value="1"/>
</dbReference>
<evidence type="ECO:0000313" key="7">
    <source>
        <dbReference type="EMBL" id="MBC5651581.1"/>
    </source>
</evidence>
<reference evidence="7 8" key="1">
    <citation type="submission" date="2020-08" db="EMBL/GenBank/DDBJ databases">
        <title>Genome public.</title>
        <authorList>
            <person name="Liu C."/>
            <person name="Sun Q."/>
        </authorList>
    </citation>
    <scope>NUCLEOTIDE SEQUENCE [LARGE SCALE GENOMIC DNA]</scope>
    <source>
        <strain evidence="7 8">BX17</strain>
    </source>
</reference>
<evidence type="ECO:0000256" key="3">
    <source>
        <dbReference type="ARBA" id="ARBA00022692"/>
    </source>
</evidence>